<evidence type="ECO:0000259" key="3">
    <source>
        <dbReference type="Pfam" id="PF13495"/>
    </source>
</evidence>
<dbReference type="EMBL" id="JACHWZ010000002">
    <property type="protein sequence ID" value="MBB3059580.1"/>
    <property type="molecule type" value="Genomic_DNA"/>
</dbReference>
<dbReference type="Proteomes" id="UP000535937">
    <property type="component" value="Unassembled WGS sequence"/>
</dbReference>
<comment type="caution">
    <text evidence="4">The sequence shown here is derived from an EMBL/GenBank/DDBJ whole genome shotgun (WGS) entry which is preliminary data.</text>
</comment>
<gene>
    <name evidence="4" type="ORF">FHS09_000388</name>
</gene>
<evidence type="ECO:0000256" key="1">
    <source>
        <dbReference type="ARBA" id="ARBA00023125"/>
    </source>
</evidence>
<dbReference type="GO" id="GO:0015074">
    <property type="term" value="P:DNA integration"/>
    <property type="evidence" value="ECO:0007669"/>
    <property type="project" value="InterPro"/>
</dbReference>
<dbReference type="GO" id="GO:0003677">
    <property type="term" value="F:DNA binding"/>
    <property type="evidence" value="ECO:0007669"/>
    <property type="project" value="UniProtKB-KW"/>
</dbReference>
<feature type="region of interest" description="Disordered" evidence="2">
    <location>
        <begin position="53"/>
        <end position="77"/>
    </location>
</feature>
<evidence type="ECO:0000313" key="5">
    <source>
        <dbReference type="Proteomes" id="UP000535937"/>
    </source>
</evidence>
<proteinExistence type="predicted"/>
<feature type="compositionally biased region" description="Basic and acidic residues" evidence="2">
    <location>
        <begin position="63"/>
        <end position="77"/>
    </location>
</feature>
<name>A0A7W4W8C0_9GAMM</name>
<keyword evidence="1" id="KW-0238">DNA-binding</keyword>
<dbReference type="AlphaFoldDB" id="A0A7W4W8C0"/>
<sequence length="77" mass="8615">MGETEIEDFLSFLASQPFCSANTQRIALNALVYLFKRFLGKDINLLDFNPPNSVGRLPDLQPGEDKGDSLKRSHSTE</sequence>
<dbReference type="Pfam" id="PF13495">
    <property type="entry name" value="Phage_int_SAM_4"/>
    <property type="match status" value="1"/>
</dbReference>
<keyword evidence="5" id="KW-1185">Reference proteome</keyword>
<dbReference type="InterPro" id="IPR010998">
    <property type="entry name" value="Integrase_recombinase_N"/>
</dbReference>
<organism evidence="4 5">
    <name type="scientific">Microbulbifer rhizosphaerae</name>
    <dbReference type="NCBI Taxonomy" id="1562603"/>
    <lineage>
        <taxon>Bacteria</taxon>
        <taxon>Pseudomonadati</taxon>
        <taxon>Pseudomonadota</taxon>
        <taxon>Gammaproteobacteria</taxon>
        <taxon>Cellvibrionales</taxon>
        <taxon>Microbulbiferaceae</taxon>
        <taxon>Microbulbifer</taxon>
    </lineage>
</organism>
<dbReference type="Gene3D" id="1.10.150.130">
    <property type="match status" value="1"/>
</dbReference>
<accession>A0A7W4W8C0</accession>
<dbReference type="RefSeq" id="WP_183456142.1">
    <property type="nucleotide sequence ID" value="NZ_JACHWZ010000002.1"/>
</dbReference>
<protein>
    <recommendedName>
        <fullName evidence="3">Integrase SAM-like N-terminal domain-containing protein</fullName>
    </recommendedName>
</protein>
<reference evidence="4 5" key="1">
    <citation type="submission" date="2020-08" db="EMBL/GenBank/DDBJ databases">
        <title>Genomic Encyclopedia of Type Strains, Phase III (KMG-III): the genomes of soil and plant-associated and newly described type strains.</title>
        <authorList>
            <person name="Whitman W."/>
        </authorList>
    </citation>
    <scope>NUCLEOTIDE SEQUENCE [LARGE SCALE GENOMIC DNA]</scope>
    <source>
        <strain evidence="4 5">CECT 8799</strain>
    </source>
</reference>
<evidence type="ECO:0000256" key="2">
    <source>
        <dbReference type="SAM" id="MobiDB-lite"/>
    </source>
</evidence>
<feature type="domain" description="Integrase SAM-like N-terminal" evidence="3">
    <location>
        <begin position="1"/>
        <end position="44"/>
    </location>
</feature>
<dbReference type="InterPro" id="IPR004107">
    <property type="entry name" value="Integrase_SAM-like_N"/>
</dbReference>
<evidence type="ECO:0000313" key="4">
    <source>
        <dbReference type="EMBL" id="MBB3059580.1"/>
    </source>
</evidence>